<evidence type="ECO:0000313" key="4">
    <source>
        <dbReference type="Proteomes" id="UP001595898"/>
    </source>
</evidence>
<dbReference type="PROSITE" id="PS50846">
    <property type="entry name" value="HMA_2"/>
    <property type="match status" value="1"/>
</dbReference>
<dbReference type="CDD" id="cd00371">
    <property type="entry name" value="HMA"/>
    <property type="match status" value="1"/>
</dbReference>
<feature type="domain" description="HMA" evidence="2">
    <location>
        <begin position="2"/>
        <end position="68"/>
    </location>
</feature>
<evidence type="ECO:0000259" key="2">
    <source>
        <dbReference type="PROSITE" id="PS50846"/>
    </source>
</evidence>
<comment type="caution">
    <text evidence="3">The sequence shown here is derived from an EMBL/GenBank/DDBJ whole genome shotgun (WGS) entry which is preliminary data.</text>
</comment>
<dbReference type="Pfam" id="PF00403">
    <property type="entry name" value="HMA"/>
    <property type="match status" value="1"/>
</dbReference>
<dbReference type="Proteomes" id="UP001595898">
    <property type="component" value="Unassembled WGS sequence"/>
</dbReference>
<keyword evidence="1" id="KW-0479">Metal-binding</keyword>
<evidence type="ECO:0000256" key="1">
    <source>
        <dbReference type="ARBA" id="ARBA00022723"/>
    </source>
</evidence>
<accession>A0ABD5PNZ6</accession>
<protein>
    <submittedName>
        <fullName evidence="3">Heavy-metal-associated domain-containing protein</fullName>
    </submittedName>
</protein>
<dbReference type="FunFam" id="3.30.70.100:FF:000001">
    <property type="entry name" value="ATPase copper transporting beta"/>
    <property type="match status" value="1"/>
</dbReference>
<organism evidence="3 4">
    <name type="scientific">Halosolutus amylolyticus</name>
    <dbReference type="NCBI Taxonomy" id="2932267"/>
    <lineage>
        <taxon>Archaea</taxon>
        <taxon>Methanobacteriati</taxon>
        <taxon>Methanobacteriota</taxon>
        <taxon>Stenosarchaea group</taxon>
        <taxon>Halobacteria</taxon>
        <taxon>Halobacteriales</taxon>
        <taxon>Natrialbaceae</taxon>
        <taxon>Halosolutus</taxon>
    </lineage>
</organism>
<name>A0ABD5PNZ6_9EURY</name>
<dbReference type="AlphaFoldDB" id="A0ABD5PNZ6"/>
<dbReference type="SUPFAM" id="SSF55008">
    <property type="entry name" value="HMA, heavy metal-associated domain"/>
    <property type="match status" value="1"/>
</dbReference>
<dbReference type="InterPro" id="IPR006121">
    <property type="entry name" value="HMA_dom"/>
</dbReference>
<evidence type="ECO:0000313" key="3">
    <source>
        <dbReference type="EMBL" id="MFC4542269.1"/>
    </source>
</evidence>
<dbReference type="RefSeq" id="WP_250141669.1">
    <property type="nucleotide sequence ID" value="NZ_JALIQP010000004.1"/>
</dbReference>
<proteinExistence type="predicted"/>
<sequence>MEQTTLDVTGMACDGCEQNVTDALEALEGISSVTANHEADQVRVEHDETAVDEETIATTIEDAGYEVSA</sequence>
<dbReference type="GO" id="GO:0046872">
    <property type="term" value="F:metal ion binding"/>
    <property type="evidence" value="ECO:0007669"/>
    <property type="project" value="UniProtKB-KW"/>
</dbReference>
<dbReference type="EMBL" id="JBHSFA010000005">
    <property type="protein sequence ID" value="MFC4542269.1"/>
    <property type="molecule type" value="Genomic_DNA"/>
</dbReference>
<reference evidence="3 4" key="1">
    <citation type="journal article" date="2019" name="Int. J. Syst. Evol. Microbiol.">
        <title>The Global Catalogue of Microorganisms (GCM) 10K type strain sequencing project: providing services to taxonomists for standard genome sequencing and annotation.</title>
        <authorList>
            <consortium name="The Broad Institute Genomics Platform"/>
            <consortium name="The Broad Institute Genome Sequencing Center for Infectious Disease"/>
            <person name="Wu L."/>
            <person name="Ma J."/>
        </authorList>
    </citation>
    <scope>NUCLEOTIDE SEQUENCE [LARGE SCALE GENOMIC DNA]</scope>
    <source>
        <strain evidence="3 4">WLHS5</strain>
    </source>
</reference>
<dbReference type="Gene3D" id="3.30.70.100">
    <property type="match status" value="1"/>
</dbReference>
<dbReference type="InterPro" id="IPR036163">
    <property type="entry name" value="HMA_dom_sf"/>
</dbReference>
<keyword evidence="4" id="KW-1185">Reference proteome</keyword>
<gene>
    <name evidence="3" type="ORF">ACFO5R_10045</name>
</gene>